<dbReference type="HOGENOM" id="CLU_071407_3_0_1"/>
<reference evidence="2" key="1">
    <citation type="submission" date="2011-08" db="EMBL/GenBank/DDBJ databases">
        <authorList>
            <person name="Rombauts S."/>
        </authorList>
    </citation>
    <scope>NUCLEOTIDE SEQUENCE</scope>
    <source>
        <strain evidence="2">London</strain>
    </source>
</reference>
<organism evidence="1 2">
    <name type="scientific">Tetranychus urticae</name>
    <name type="common">Two-spotted spider mite</name>
    <dbReference type="NCBI Taxonomy" id="32264"/>
    <lineage>
        <taxon>Eukaryota</taxon>
        <taxon>Metazoa</taxon>
        <taxon>Ecdysozoa</taxon>
        <taxon>Arthropoda</taxon>
        <taxon>Chelicerata</taxon>
        <taxon>Arachnida</taxon>
        <taxon>Acari</taxon>
        <taxon>Acariformes</taxon>
        <taxon>Trombidiformes</taxon>
        <taxon>Prostigmata</taxon>
        <taxon>Eleutherengona</taxon>
        <taxon>Raphignathae</taxon>
        <taxon>Tetranychoidea</taxon>
        <taxon>Tetranychidae</taxon>
        <taxon>Tetranychus</taxon>
    </lineage>
</organism>
<dbReference type="AlphaFoldDB" id="T1L5J9"/>
<accession>T1L5J9</accession>
<proteinExistence type="predicted"/>
<evidence type="ECO:0000313" key="1">
    <source>
        <dbReference type="EnsemblMetazoa" id="tetur48g00030.1"/>
    </source>
</evidence>
<keyword evidence="2" id="KW-1185">Reference proteome</keyword>
<sequence length="234" mass="28012">MLVKMAEQNDSNKTTFKVKFLGDYHDIVIHWNDEYDHQQLKKQLFAQLESITGVPSQHVYSIYLRDPNVQGERPSYEYYYSILNLTNSHGYPNHLAKERFCDAISFAGFRFLLDYNVYFDSPPDVNLPNTCVIYRLIPEWMVPEGVCRYGFCQHRNTKSIFNKIQDLINNVELNAKIWSHVRPIQAMRQRRKIYRQFNVLQYFWLICDDVYSRFPNDTQRLIKCEPNLYLRTRG</sequence>
<dbReference type="Proteomes" id="UP000015104">
    <property type="component" value="Unassembled WGS sequence"/>
</dbReference>
<reference evidence="1" key="2">
    <citation type="submission" date="2015-06" db="UniProtKB">
        <authorList>
            <consortium name="EnsemblMetazoa"/>
        </authorList>
    </citation>
    <scope>IDENTIFICATION</scope>
</reference>
<dbReference type="EnsemblMetazoa" id="tetur48g00030.1">
    <property type="protein sequence ID" value="tetur48g00030.1"/>
    <property type="gene ID" value="tetur48g00030"/>
</dbReference>
<dbReference type="EMBL" id="CAEY01001309">
    <property type="status" value="NOT_ANNOTATED_CDS"/>
    <property type="molecule type" value="Genomic_DNA"/>
</dbReference>
<protein>
    <submittedName>
        <fullName evidence="1">Uncharacterized protein</fullName>
    </submittedName>
</protein>
<name>T1L5J9_TETUR</name>
<evidence type="ECO:0000313" key="2">
    <source>
        <dbReference type="Proteomes" id="UP000015104"/>
    </source>
</evidence>
<dbReference type="KEGG" id="tut:107370442"/>
<gene>
    <name evidence="1" type="primary">107370442</name>
</gene>